<reference evidence="3" key="1">
    <citation type="submission" date="2016-01" db="EMBL/GenBank/DDBJ databases">
        <authorList>
            <person name="Mitreva M."/>
            <person name="Pepin K.H."/>
            <person name="Mihindukulasuriya K.A."/>
            <person name="Fulton R."/>
            <person name="Fronick C."/>
            <person name="O'Laughlin M."/>
            <person name="Miner T."/>
            <person name="Herter B."/>
            <person name="Rosa B.A."/>
            <person name="Cordes M."/>
            <person name="Tomlinson C."/>
            <person name="Wollam A."/>
            <person name="Palsikar V.B."/>
            <person name="Mardis E.R."/>
            <person name="Wilson R.K."/>
        </authorList>
    </citation>
    <scope>NUCLEOTIDE SEQUENCE [LARGE SCALE GENOMIC DNA]</scope>
    <source>
        <strain evidence="3">DNF00019</strain>
    </source>
</reference>
<keyword evidence="3" id="KW-1185">Reference proteome</keyword>
<accession>A0A133XS55</accession>
<dbReference type="Proteomes" id="UP000070675">
    <property type="component" value="Unassembled WGS sequence"/>
</dbReference>
<keyword evidence="1" id="KW-0812">Transmembrane</keyword>
<keyword evidence="1" id="KW-0472">Membrane</keyword>
<sequence>MHTCFFLRFSVTIVSLFYSVLGAPLLLLLVISIAASSCSIALNCSVYERADN</sequence>
<evidence type="ECO:0000313" key="2">
    <source>
        <dbReference type="EMBL" id="KXB33758.1"/>
    </source>
</evidence>
<organism evidence="2 3">
    <name type="scientific">Atopobium deltae</name>
    <dbReference type="NCBI Taxonomy" id="1393034"/>
    <lineage>
        <taxon>Bacteria</taxon>
        <taxon>Bacillati</taxon>
        <taxon>Actinomycetota</taxon>
        <taxon>Coriobacteriia</taxon>
        <taxon>Coriobacteriales</taxon>
        <taxon>Atopobiaceae</taxon>
        <taxon>Atopobium</taxon>
    </lineage>
</organism>
<protein>
    <submittedName>
        <fullName evidence="2">Uncharacterized protein</fullName>
    </submittedName>
</protein>
<keyword evidence="1" id="KW-1133">Transmembrane helix</keyword>
<evidence type="ECO:0000256" key="1">
    <source>
        <dbReference type="SAM" id="Phobius"/>
    </source>
</evidence>
<dbReference type="EMBL" id="LSCR01000029">
    <property type="protein sequence ID" value="KXB33758.1"/>
    <property type="molecule type" value="Genomic_DNA"/>
</dbReference>
<name>A0A133XS55_9ACTN</name>
<proteinExistence type="predicted"/>
<gene>
    <name evidence="2" type="ORF">HMPREF3192_00986</name>
</gene>
<comment type="caution">
    <text evidence="2">The sequence shown here is derived from an EMBL/GenBank/DDBJ whole genome shotgun (WGS) entry which is preliminary data.</text>
</comment>
<dbReference type="AlphaFoldDB" id="A0A133XS55"/>
<evidence type="ECO:0000313" key="3">
    <source>
        <dbReference type="Proteomes" id="UP000070675"/>
    </source>
</evidence>
<feature type="transmembrane region" description="Helical" evidence="1">
    <location>
        <begin position="12"/>
        <end position="35"/>
    </location>
</feature>